<feature type="transmembrane region" description="Helical" evidence="2">
    <location>
        <begin position="176"/>
        <end position="194"/>
    </location>
</feature>
<evidence type="ECO:0000256" key="1">
    <source>
        <dbReference type="SAM" id="MobiDB-lite"/>
    </source>
</evidence>
<protein>
    <recommendedName>
        <fullName evidence="3">TPM domain-containing protein</fullName>
    </recommendedName>
</protein>
<keyword evidence="2" id="KW-1133">Transmembrane helix</keyword>
<dbReference type="Gene3D" id="3.10.310.50">
    <property type="match status" value="1"/>
</dbReference>
<evidence type="ECO:0000256" key="2">
    <source>
        <dbReference type="SAM" id="Phobius"/>
    </source>
</evidence>
<dbReference type="RefSeq" id="WP_008788637.1">
    <property type="nucleotide sequence ID" value="NZ_AKCB01000003.1"/>
</dbReference>
<dbReference type="Pfam" id="PF04536">
    <property type="entry name" value="TPM_phosphatase"/>
    <property type="match status" value="1"/>
</dbReference>
<name>E7G9T9_9FIRM</name>
<reference evidence="4 5" key="1">
    <citation type="submission" date="2010-12" db="EMBL/GenBank/DDBJ databases">
        <title>The Genome Sequence of Coprobacillus sp. strain 29_1.</title>
        <authorList>
            <consortium name="The Broad Institute Genome Sequencing Platform"/>
            <person name="Earl A."/>
            <person name="Ward D."/>
            <person name="Feldgarden M."/>
            <person name="Gevers D."/>
            <person name="Daigneault M."/>
            <person name="Sibley C.D."/>
            <person name="White A."/>
            <person name="Strauss J."/>
            <person name="Allen-Vercoe E."/>
            <person name="Young S.K."/>
            <person name="Zeng Q."/>
            <person name="Gargeya S."/>
            <person name="Fitzgerald M."/>
            <person name="Haas B."/>
            <person name="Abouelleil A."/>
            <person name="Alvarado L."/>
            <person name="Arachchi H.M."/>
            <person name="Berlin A."/>
            <person name="Brown A."/>
            <person name="Chapman S.B."/>
            <person name="Chen Z."/>
            <person name="Dunbar C."/>
            <person name="Freedman E."/>
            <person name="Gearin G."/>
            <person name="Gellesch M."/>
            <person name="Goldberg J."/>
            <person name="Griggs A."/>
            <person name="Gujja S."/>
            <person name="Heilman E."/>
            <person name="Heiman D."/>
            <person name="Howarth C."/>
            <person name="Larson L."/>
            <person name="Lui A."/>
            <person name="MacDonald P.J.P."/>
            <person name="Mehta T."/>
            <person name="Montmayeur A."/>
            <person name="Murphy C."/>
            <person name="Neiman D."/>
            <person name="Pearson M."/>
            <person name="Priest M."/>
            <person name="Roberts A."/>
            <person name="Saif S."/>
            <person name="Shea T."/>
            <person name="Shenoy N."/>
            <person name="Sisk P."/>
            <person name="Stolte C."/>
            <person name="Sykes S."/>
            <person name="White J."/>
            <person name="Yandava C."/>
            <person name="Nusbaum C."/>
            <person name="Birren B."/>
        </authorList>
    </citation>
    <scope>NUCLEOTIDE SEQUENCE [LARGE SCALE GENOMIC DNA]</scope>
    <source>
        <strain evidence="4 5">29_1</strain>
    </source>
</reference>
<sequence length="279" mass="30845">MKLYKYLLASFIVTLTIVCSTHIVYANDIKVIDQSHILDTDEKKALTDRINDVVTKYQFDLVILVVNSTDGKDINSYADDYFDENGYGIGSQYDGALFILDYIGREMAISTSGYGITVFTDYGIDYVFDELVDDMSAGHYYQAFDKYITLSEKLIRDAKYGTPYDVKQEATEPKNYPMALTIGICGGLIIALIVTQNMKSKLKSVKPVNNAGQYIDQNGFVLSNSQDIFLYTTLTKTKIPEPTQSSSSSQSHSSSPSRGGSSTHTSSSGRTHGGGSRKF</sequence>
<feature type="compositionally biased region" description="Low complexity" evidence="1">
    <location>
        <begin position="245"/>
        <end position="270"/>
    </location>
</feature>
<dbReference type="AlphaFoldDB" id="E7G9T9"/>
<proteinExistence type="predicted"/>
<gene>
    <name evidence="4" type="ORF">HMPREF9488_01528</name>
</gene>
<evidence type="ECO:0000259" key="3">
    <source>
        <dbReference type="Pfam" id="PF04536"/>
    </source>
</evidence>
<dbReference type="OrthoDB" id="9806054at2"/>
<dbReference type="STRING" id="100884.GCA_000269565_03372"/>
<organism evidence="4 5">
    <name type="scientific">Coprobacillus cateniformis</name>
    <dbReference type="NCBI Taxonomy" id="100884"/>
    <lineage>
        <taxon>Bacteria</taxon>
        <taxon>Bacillati</taxon>
        <taxon>Bacillota</taxon>
        <taxon>Erysipelotrichia</taxon>
        <taxon>Erysipelotrichales</taxon>
        <taxon>Coprobacillaceae</taxon>
        <taxon>Coprobacillus</taxon>
    </lineage>
</organism>
<accession>E7G9T9</accession>
<comment type="caution">
    <text evidence="4">The sequence shown here is derived from an EMBL/GenBank/DDBJ whole genome shotgun (WGS) entry which is preliminary data.</text>
</comment>
<keyword evidence="2" id="KW-0812">Transmembrane</keyword>
<dbReference type="Proteomes" id="UP000003157">
    <property type="component" value="Unassembled WGS sequence"/>
</dbReference>
<evidence type="ECO:0000313" key="4">
    <source>
        <dbReference type="EMBL" id="EFW05198.1"/>
    </source>
</evidence>
<dbReference type="GeneID" id="78231137"/>
<feature type="region of interest" description="Disordered" evidence="1">
    <location>
        <begin position="239"/>
        <end position="279"/>
    </location>
</feature>
<dbReference type="EMBL" id="ADKX01000028">
    <property type="protein sequence ID" value="EFW05198.1"/>
    <property type="molecule type" value="Genomic_DNA"/>
</dbReference>
<keyword evidence="5" id="KW-1185">Reference proteome</keyword>
<dbReference type="PANTHER" id="PTHR30373">
    <property type="entry name" value="UPF0603 PROTEIN YGCG"/>
    <property type="match status" value="1"/>
</dbReference>
<feature type="domain" description="TPM" evidence="3">
    <location>
        <begin position="31"/>
        <end position="149"/>
    </location>
</feature>
<dbReference type="eggNOG" id="COG1512">
    <property type="taxonomic scope" value="Bacteria"/>
</dbReference>
<dbReference type="PANTHER" id="PTHR30373:SF2">
    <property type="entry name" value="UPF0603 PROTEIN YGCG"/>
    <property type="match status" value="1"/>
</dbReference>
<keyword evidence="2" id="KW-0472">Membrane</keyword>
<evidence type="ECO:0000313" key="5">
    <source>
        <dbReference type="Proteomes" id="UP000003157"/>
    </source>
</evidence>
<dbReference type="InterPro" id="IPR007621">
    <property type="entry name" value="TPM_dom"/>
</dbReference>
<dbReference type="HOGENOM" id="CLU_060109_0_1_9"/>